<name>A0AAE3NNG9_RALSL</name>
<gene>
    <name evidence="1" type="ORF">LBW55_25890</name>
</gene>
<accession>A0AAE3NNG9</accession>
<dbReference type="RefSeq" id="WP_247588956.1">
    <property type="nucleotide sequence ID" value="NZ_JAIVEX010000030.1"/>
</dbReference>
<sequence length="61" mass="6451">MSVTASFGAFLNPMQSRLFAARQSKDSEISDAEAAAILGVDFAFPASSAVGSNVNYYLPFN</sequence>
<dbReference type="Proteomes" id="UP001143674">
    <property type="component" value="Unassembled WGS sequence"/>
</dbReference>
<dbReference type="AlphaFoldDB" id="A0AAE3NNG9"/>
<organism evidence="1 2">
    <name type="scientific">Ralstonia solanacearum</name>
    <name type="common">Pseudomonas solanacearum</name>
    <dbReference type="NCBI Taxonomy" id="305"/>
    <lineage>
        <taxon>Bacteria</taxon>
        <taxon>Pseudomonadati</taxon>
        <taxon>Pseudomonadota</taxon>
        <taxon>Betaproteobacteria</taxon>
        <taxon>Burkholderiales</taxon>
        <taxon>Burkholderiaceae</taxon>
        <taxon>Ralstonia</taxon>
        <taxon>Ralstonia solanacearum species complex</taxon>
    </lineage>
</organism>
<proteinExistence type="predicted"/>
<evidence type="ECO:0000313" key="1">
    <source>
        <dbReference type="EMBL" id="MDB0525046.1"/>
    </source>
</evidence>
<evidence type="ECO:0000313" key="2">
    <source>
        <dbReference type="Proteomes" id="UP001143674"/>
    </source>
</evidence>
<protein>
    <submittedName>
        <fullName evidence="1">Uncharacterized protein</fullName>
    </submittedName>
</protein>
<reference evidence="1" key="1">
    <citation type="submission" date="2021-09" db="EMBL/GenBank/DDBJ databases">
        <title>Genomic analysis of Ralstonia spp.</title>
        <authorList>
            <person name="Aburjaile F."/>
            <person name="Ariute J.C."/>
            <person name="Pais A.K.L."/>
            <person name="Albuquerque G.M.R."/>
            <person name="Silva A.M.F."/>
            <person name="Brenig B."/>
            <person name="Azevedo V."/>
            <person name="Matiuzzi M."/>
            <person name="Ramos R."/>
            <person name="Goes-Neto A."/>
            <person name="Soares S."/>
            <person name="Iseppon A.M.B."/>
            <person name="Souza E."/>
            <person name="Gama M."/>
        </authorList>
    </citation>
    <scope>NUCLEOTIDE SEQUENCE</scope>
    <source>
        <strain evidence="1">B4</strain>
    </source>
</reference>
<dbReference type="EMBL" id="JAIVEX010000030">
    <property type="protein sequence ID" value="MDB0525046.1"/>
    <property type="molecule type" value="Genomic_DNA"/>
</dbReference>
<comment type="caution">
    <text evidence="1">The sequence shown here is derived from an EMBL/GenBank/DDBJ whole genome shotgun (WGS) entry which is preliminary data.</text>
</comment>